<name>A0A075R7H6_BRELA</name>
<reference evidence="1 2" key="1">
    <citation type="journal article" date="2011" name="J. Bacteriol.">
        <title>Genome sequence of Brevibacillus laterosporus LMG 15441, a pathogen of invertebrates.</title>
        <authorList>
            <person name="Djukic M."/>
            <person name="Poehlein A."/>
            <person name="Thurmer A."/>
            <person name="Daniel R."/>
        </authorList>
    </citation>
    <scope>NUCLEOTIDE SEQUENCE [LARGE SCALE GENOMIC DNA]</scope>
    <source>
        <strain evidence="1 2">LMG 15441</strain>
    </source>
</reference>
<dbReference type="RefSeq" id="WP_003334409.1">
    <property type="nucleotide sequence ID" value="NZ_CP007806.1"/>
</dbReference>
<dbReference type="HOGENOM" id="CLU_665381_0_0_9"/>
<proteinExistence type="predicted"/>
<gene>
    <name evidence="1" type="ORF">BRLA_c042870</name>
</gene>
<organism evidence="1 2">
    <name type="scientific">Brevibacillus laterosporus LMG 15441</name>
    <dbReference type="NCBI Taxonomy" id="1042163"/>
    <lineage>
        <taxon>Bacteria</taxon>
        <taxon>Bacillati</taxon>
        <taxon>Bacillota</taxon>
        <taxon>Bacilli</taxon>
        <taxon>Bacillales</taxon>
        <taxon>Paenibacillaceae</taxon>
        <taxon>Brevibacillus</taxon>
    </lineage>
</organism>
<dbReference type="InterPro" id="IPR011044">
    <property type="entry name" value="Quino_amine_DH_bsu"/>
</dbReference>
<protein>
    <submittedName>
        <fullName evidence="1">Uncharacterized protein</fullName>
    </submittedName>
</protein>
<dbReference type="Proteomes" id="UP000005850">
    <property type="component" value="Chromosome"/>
</dbReference>
<sequence>MDWLNKEVAGAWREEGKRYASDVNRFIREIREMEGKQEPAYPSDDQRSQLAEEVFEMIKAANKKGKWQQLRQELPPATWPLATRFEKEMQAVRSISFLDGKTLVFTSGATWEKSSVFIASEEGVEQCKELSYIGCSMDGSVYALVSQRDIRLIRHPDRHLQGEEVAVFRWEDLLSQIKSTIPDLNTLADCEHPEEILEEVIPFSDGKSLLLASGYGIYFIEKDQVTLLHPSVSECLEDELEDTDIDMPHASVSHDERWIAFGSQCSDHLLIDRKTGESNSFYPESSYPHYCLFSKDNQSVWFNSCHFYNGIMFRVPLKEVDNGQAKSVEEWPIMDEESRVYTAVALSGGTVFGNAYGYVCYINPEGQELWRHFVGSTISGIAVSKDETLLAVGTYGGMLHLLDLQAEEMDEYGIGTGTLRECERFITWKGLDEVLRW</sequence>
<dbReference type="STRING" id="1042163.BRLA_c042870"/>
<keyword evidence="2" id="KW-1185">Reference proteome</keyword>
<evidence type="ECO:0000313" key="2">
    <source>
        <dbReference type="Proteomes" id="UP000005850"/>
    </source>
</evidence>
<evidence type="ECO:0000313" key="1">
    <source>
        <dbReference type="EMBL" id="AIG28562.1"/>
    </source>
</evidence>
<dbReference type="SUPFAM" id="SSF50969">
    <property type="entry name" value="YVTN repeat-like/Quinoprotein amine dehydrogenase"/>
    <property type="match status" value="1"/>
</dbReference>
<dbReference type="KEGG" id="blr:BRLA_c042870"/>
<dbReference type="eggNOG" id="COG1520">
    <property type="taxonomic scope" value="Bacteria"/>
</dbReference>
<accession>A0A075R7H6</accession>
<dbReference type="AlphaFoldDB" id="A0A075R7H6"/>
<dbReference type="EMBL" id="CP007806">
    <property type="protein sequence ID" value="AIG28562.1"/>
    <property type="molecule type" value="Genomic_DNA"/>
</dbReference>